<accession>A0ABY7WMW3</accession>
<dbReference type="PANTHER" id="PTHR10954:SF18">
    <property type="entry name" value="RIBONUCLEASE HII"/>
    <property type="match status" value="1"/>
</dbReference>
<dbReference type="PANTHER" id="PTHR10954">
    <property type="entry name" value="RIBONUCLEASE H2 SUBUNIT A"/>
    <property type="match status" value="1"/>
</dbReference>
<dbReference type="HAMAP" id="MF_00052_B">
    <property type="entry name" value="RNase_HII_B"/>
    <property type="match status" value="1"/>
</dbReference>
<gene>
    <name evidence="14" type="primary">rnhB</name>
    <name evidence="18" type="ORF">PQ472_06330</name>
</gene>
<comment type="function">
    <text evidence="3 14 16">Endonuclease that specifically degrades the RNA of RNA-DNA hybrids.</text>
</comment>
<evidence type="ECO:0000256" key="12">
    <source>
        <dbReference type="ARBA" id="ARBA00022801"/>
    </source>
</evidence>
<keyword evidence="12 14" id="KW-0378">Hydrolase</keyword>
<dbReference type="InterPro" id="IPR022898">
    <property type="entry name" value="RNase_HII"/>
</dbReference>
<comment type="similarity">
    <text evidence="5 14 16">Belongs to the RNase HII family.</text>
</comment>
<evidence type="ECO:0000313" key="19">
    <source>
        <dbReference type="Proteomes" id="UP001220377"/>
    </source>
</evidence>
<dbReference type="SUPFAM" id="SSF53098">
    <property type="entry name" value="Ribonuclease H-like"/>
    <property type="match status" value="1"/>
</dbReference>
<evidence type="ECO:0000256" key="3">
    <source>
        <dbReference type="ARBA" id="ARBA00004065"/>
    </source>
</evidence>
<dbReference type="GO" id="GO:0004523">
    <property type="term" value="F:RNA-DNA hybrid ribonuclease activity"/>
    <property type="evidence" value="ECO:0007669"/>
    <property type="project" value="UniProtKB-EC"/>
</dbReference>
<evidence type="ECO:0000256" key="8">
    <source>
        <dbReference type="ARBA" id="ARBA00022490"/>
    </source>
</evidence>
<evidence type="ECO:0000256" key="9">
    <source>
        <dbReference type="ARBA" id="ARBA00022722"/>
    </source>
</evidence>
<keyword evidence="19" id="KW-1185">Reference proteome</keyword>
<dbReference type="NCBIfam" id="NF000595">
    <property type="entry name" value="PRK00015.1-3"/>
    <property type="match status" value="1"/>
</dbReference>
<evidence type="ECO:0000256" key="14">
    <source>
        <dbReference type="HAMAP-Rule" id="MF_00052"/>
    </source>
</evidence>
<dbReference type="Gene3D" id="3.30.420.10">
    <property type="entry name" value="Ribonuclease H-like superfamily/Ribonuclease H"/>
    <property type="match status" value="1"/>
</dbReference>
<comment type="catalytic activity">
    <reaction evidence="1 14 15 16">
        <text>Endonucleolytic cleavage to 5'-phosphomonoester.</text>
        <dbReference type="EC" id="3.1.26.4"/>
    </reaction>
</comment>
<evidence type="ECO:0000256" key="10">
    <source>
        <dbReference type="ARBA" id="ARBA00022723"/>
    </source>
</evidence>
<feature type="domain" description="RNase H type-2" evidence="17">
    <location>
        <begin position="68"/>
        <end position="252"/>
    </location>
</feature>
<dbReference type="InterPro" id="IPR036397">
    <property type="entry name" value="RNaseH_sf"/>
</dbReference>
<evidence type="ECO:0000313" key="18">
    <source>
        <dbReference type="EMBL" id="WDF81552.1"/>
    </source>
</evidence>
<keyword evidence="8 14" id="KW-0963">Cytoplasm</keyword>
<evidence type="ECO:0000256" key="6">
    <source>
        <dbReference type="ARBA" id="ARBA00012180"/>
    </source>
</evidence>
<dbReference type="EMBL" id="CP117884">
    <property type="protein sequence ID" value="WDF81552.1"/>
    <property type="molecule type" value="Genomic_DNA"/>
</dbReference>
<dbReference type="NCBIfam" id="NF000594">
    <property type="entry name" value="PRK00015.1-1"/>
    <property type="match status" value="1"/>
</dbReference>
<keyword evidence="13 14" id="KW-0464">Manganese</keyword>
<evidence type="ECO:0000256" key="7">
    <source>
        <dbReference type="ARBA" id="ARBA00019179"/>
    </source>
</evidence>
<evidence type="ECO:0000256" key="16">
    <source>
        <dbReference type="RuleBase" id="RU003515"/>
    </source>
</evidence>
<sequence>MATIAQIKTQLASGSVSAEELASLRADERAGVQAALKAYDRQLAKIAAGQKMLHEHMRMERALWPTYPHIAGIDEVGRGPLAGPVVTAAVIISPDFDLPVNDSKQLSPKRRQELFSGIISEALAVGIGLRDNREIDRLNIYRATEQAMADAVRHLRLQPDYLLVDAMTVPVPLPQSKLIKGDARSASISAASIVAKVIRDRLMDMYDQVYPGYDFIHNAGYGTAKHLAGLAQHGVTPIHRLTFEPIKDYSKL</sequence>
<evidence type="ECO:0000256" key="15">
    <source>
        <dbReference type="PROSITE-ProRule" id="PRU01319"/>
    </source>
</evidence>
<dbReference type="Pfam" id="PF01351">
    <property type="entry name" value="RNase_HII"/>
    <property type="match status" value="1"/>
</dbReference>
<evidence type="ECO:0000256" key="11">
    <source>
        <dbReference type="ARBA" id="ARBA00022759"/>
    </source>
</evidence>
<keyword evidence="9 14" id="KW-0540">Nuclease</keyword>
<feature type="binding site" evidence="14 15">
    <location>
        <position position="74"/>
    </location>
    <ligand>
        <name>a divalent metal cation</name>
        <dbReference type="ChEBI" id="CHEBI:60240"/>
    </ligand>
</feature>
<keyword evidence="10 14" id="KW-0479">Metal-binding</keyword>
<dbReference type="Proteomes" id="UP001220377">
    <property type="component" value="Chromosome"/>
</dbReference>
<dbReference type="CDD" id="cd07182">
    <property type="entry name" value="RNase_HII_bacteria_HII_like"/>
    <property type="match status" value="1"/>
</dbReference>
<evidence type="ECO:0000256" key="5">
    <source>
        <dbReference type="ARBA" id="ARBA00007383"/>
    </source>
</evidence>
<dbReference type="InterPro" id="IPR024567">
    <property type="entry name" value="RNase_HII/HIII_dom"/>
</dbReference>
<evidence type="ECO:0000256" key="1">
    <source>
        <dbReference type="ARBA" id="ARBA00000077"/>
    </source>
</evidence>
<protein>
    <recommendedName>
        <fullName evidence="7 14">Ribonuclease HII</fullName>
        <shortName evidence="14">RNase HII</shortName>
        <ecNumber evidence="6 14">3.1.26.4</ecNumber>
    </recommendedName>
</protein>
<evidence type="ECO:0000256" key="4">
    <source>
        <dbReference type="ARBA" id="ARBA00004496"/>
    </source>
</evidence>
<dbReference type="EC" id="3.1.26.4" evidence="6 14"/>
<feature type="binding site" evidence="14 15">
    <location>
        <position position="75"/>
    </location>
    <ligand>
        <name>a divalent metal cation</name>
        <dbReference type="ChEBI" id="CHEBI:60240"/>
    </ligand>
</feature>
<comment type="subcellular location">
    <subcellularLocation>
        <location evidence="4 14">Cytoplasm</location>
    </subcellularLocation>
</comment>
<organism evidence="18 19">
    <name type="scientific">Lacticaseibacillus pabuli</name>
    <dbReference type="NCBI Taxonomy" id="3025672"/>
    <lineage>
        <taxon>Bacteria</taxon>
        <taxon>Bacillati</taxon>
        <taxon>Bacillota</taxon>
        <taxon>Bacilli</taxon>
        <taxon>Lactobacillales</taxon>
        <taxon>Lactobacillaceae</taxon>
        <taxon>Lacticaseibacillus</taxon>
    </lineage>
</organism>
<name>A0ABY7WMW3_9LACO</name>
<comment type="cofactor">
    <cofactor evidence="2">
        <name>Mg(2+)</name>
        <dbReference type="ChEBI" id="CHEBI:18420"/>
    </cofactor>
</comment>
<evidence type="ECO:0000256" key="13">
    <source>
        <dbReference type="ARBA" id="ARBA00023211"/>
    </source>
</evidence>
<dbReference type="InterPro" id="IPR012337">
    <property type="entry name" value="RNaseH-like_sf"/>
</dbReference>
<dbReference type="InterPro" id="IPR001352">
    <property type="entry name" value="RNase_HII/HIII"/>
</dbReference>
<dbReference type="RefSeq" id="WP_274258397.1">
    <property type="nucleotide sequence ID" value="NZ_CP117884.1"/>
</dbReference>
<comment type="cofactor">
    <cofactor evidence="14 15">
        <name>Mn(2+)</name>
        <dbReference type="ChEBI" id="CHEBI:29035"/>
    </cofactor>
    <cofactor evidence="14 15">
        <name>Mg(2+)</name>
        <dbReference type="ChEBI" id="CHEBI:18420"/>
    </cofactor>
    <text evidence="14 15">Manganese or magnesium. Binds 1 divalent metal ion per monomer in the absence of substrate. May bind a second metal ion after substrate binding.</text>
</comment>
<evidence type="ECO:0000256" key="2">
    <source>
        <dbReference type="ARBA" id="ARBA00001946"/>
    </source>
</evidence>
<keyword evidence="11 14" id="KW-0255">Endonuclease</keyword>
<dbReference type="PROSITE" id="PS51975">
    <property type="entry name" value="RNASE_H_2"/>
    <property type="match status" value="1"/>
</dbReference>
<reference evidence="18 19" key="1">
    <citation type="submission" date="2023-02" db="EMBL/GenBank/DDBJ databases">
        <title>Genome sequence of Lacticaseibacillus sp. KACC 23028.</title>
        <authorList>
            <person name="Kim S."/>
            <person name="Heo J."/>
            <person name="Kwon S.-W."/>
        </authorList>
    </citation>
    <scope>NUCLEOTIDE SEQUENCE [LARGE SCALE GENOMIC DNA]</scope>
    <source>
        <strain evidence="18 19">KACC 23028</strain>
    </source>
</reference>
<feature type="binding site" evidence="14 15">
    <location>
        <position position="165"/>
    </location>
    <ligand>
        <name>a divalent metal cation</name>
        <dbReference type="ChEBI" id="CHEBI:60240"/>
    </ligand>
</feature>
<evidence type="ECO:0000259" key="17">
    <source>
        <dbReference type="PROSITE" id="PS51975"/>
    </source>
</evidence>
<proteinExistence type="inferred from homology"/>